<dbReference type="InterPro" id="IPR024934">
    <property type="entry name" value="Rubredoxin-like_dom"/>
</dbReference>
<evidence type="ECO:0000256" key="1">
    <source>
        <dbReference type="ARBA" id="ARBA00001965"/>
    </source>
</evidence>
<dbReference type="PANTHER" id="PTHR47627">
    <property type="entry name" value="RUBREDOXIN"/>
    <property type="match status" value="1"/>
</dbReference>
<dbReference type="Gene3D" id="2.20.28.10">
    <property type="match status" value="1"/>
</dbReference>
<dbReference type="STRING" id="1391627.SAMN05216464_105297"/>
<evidence type="ECO:0000259" key="6">
    <source>
        <dbReference type="PROSITE" id="PS50903"/>
    </source>
</evidence>
<dbReference type="PROSITE" id="PS50903">
    <property type="entry name" value="RUBREDOXIN_LIKE"/>
    <property type="match status" value="1"/>
</dbReference>
<keyword evidence="3" id="KW-0479">Metal-binding</keyword>
<comment type="cofactor">
    <cofactor evidence="1">
        <name>Fe(3+)</name>
        <dbReference type="ChEBI" id="CHEBI:29034"/>
    </cofactor>
</comment>
<evidence type="ECO:0000256" key="2">
    <source>
        <dbReference type="ARBA" id="ARBA00022448"/>
    </source>
</evidence>
<organism evidence="7 8">
    <name type="scientific">Mucilaginibacter pineti</name>
    <dbReference type="NCBI Taxonomy" id="1391627"/>
    <lineage>
        <taxon>Bacteria</taxon>
        <taxon>Pseudomonadati</taxon>
        <taxon>Bacteroidota</taxon>
        <taxon>Sphingobacteriia</taxon>
        <taxon>Sphingobacteriales</taxon>
        <taxon>Sphingobacteriaceae</taxon>
        <taxon>Mucilaginibacter</taxon>
    </lineage>
</organism>
<keyword evidence="8" id="KW-1185">Reference proteome</keyword>
<dbReference type="Pfam" id="PF00301">
    <property type="entry name" value="Rubredoxin"/>
    <property type="match status" value="1"/>
</dbReference>
<dbReference type="CDD" id="cd00730">
    <property type="entry name" value="rubredoxin"/>
    <property type="match status" value="1"/>
</dbReference>
<dbReference type="RefSeq" id="WP_091149861.1">
    <property type="nucleotide sequence ID" value="NZ_FNAI01000005.1"/>
</dbReference>
<keyword evidence="2" id="KW-0813">Transport</keyword>
<dbReference type="AlphaFoldDB" id="A0A1G7C7H2"/>
<dbReference type="EMBL" id="FNAI01000005">
    <property type="protein sequence ID" value="SDE34626.1"/>
    <property type="molecule type" value="Genomic_DNA"/>
</dbReference>
<dbReference type="Proteomes" id="UP000199072">
    <property type="component" value="Unassembled WGS sequence"/>
</dbReference>
<evidence type="ECO:0000256" key="5">
    <source>
        <dbReference type="ARBA" id="ARBA00023004"/>
    </source>
</evidence>
<dbReference type="PANTHER" id="PTHR47627:SF1">
    <property type="entry name" value="RUBREDOXIN-1-RELATED"/>
    <property type="match status" value="1"/>
</dbReference>
<evidence type="ECO:0000313" key="8">
    <source>
        <dbReference type="Proteomes" id="UP000199072"/>
    </source>
</evidence>
<feature type="domain" description="Rubredoxin-like" evidence="6">
    <location>
        <begin position="425"/>
        <end position="475"/>
    </location>
</feature>
<dbReference type="GO" id="GO:0009055">
    <property type="term" value="F:electron transfer activity"/>
    <property type="evidence" value="ECO:0007669"/>
    <property type="project" value="TreeGrafter"/>
</dbReference>
<dbReference type="GO" id="GO:0043448">
    <property type="term" value="P:alkane catabolic process"/>
    <property type="evidence" value="ECO:0007669"/>
    <property type="project" value="TreeGrafter"/>
</dbReference>
<evidence type="ECO:0000313" key="7">
    <source>
        <dbReference type="EMBL" id="SDE34626.1"/>
    </source>
</evidence>
<accession>A0A1G7C7H2</accession>
<protein>
    <submittedName>
        <fullName evidence="7">Rubredoxin</fullName>
    </submittedName>
</protein>
<evidence type="ECO:0000256" key="3">
    <source>
        <dbReference type="ARBA" id="ARBA00022723"/>
    </source>
</evidence>
<dbReference type="InterPro" id="IPR024935">
    <property type="entry name" value="Rubredoxin_dom"/>
</dbReference>
<dbReference type="OrthoDB" id="9758182at2"/>
<sequence length="480" mass="55745">MNKKQLIKVNLPGGVTSAGDFYEFLVIAQNAGAADVRFGNRQQLYFEISTDQLENMEFDMLSAGIEYEIDTDIHPNITSSYIADGIFNHENWLKEGVYKDIFDLFSHKPLLKINLVDSNQTFVPFFSGNLNFIASPVSNYWYLYIRFPKTNTLYYWPVLVYSDDIPAMSKAVQEVIFTNKQLFYDQAEIAADRLYQLVTADNQFVIQQIDQPLLIPEFHLPYYEGFNRHGNKNWLGIYRRNELFDIGFLMEICNLCMQTRVGQLYISPWKSLLIKNIETKHRPLWGNLLNKYRINIRHASNELNWQVEDLCDQCLSLKQQLVREFEEADLRTYRLSFAIKRSPKSGIYGSIMIRERKPDIFEIVHTRDFNHNTREFVSYKQGVSRADLSRHLIALCNVFYEQQSNAHIASSPKKVEDVIITTSQKTVYQCKSCFTIYDELYGDTLNEIAPGIPFESLDSYECSTCGAPKKNFEELAGINN</sequence>
<gene>
    <name evidence="7" type="ORF">SAMN05216464_105297</name>
</gene>
<proteinExistence type="predicted"/>
<dbReference type="SUPFAM" id="SSF57802">
    <property type="entry name" value="Rubredoxin-like"/>
    <property type="match status" value="1"/>
</dbReference>
<name>A0A1G7C7H2_9SPHI</name>
<dbReference type="InterPro" id="IPR050526">
    <property type="entry name" value="Rubredoxin_ET"/>
</dbReference>
<reference evidence="7" key="1">
    <citation type="submission" date="2016-10" db="EMBL/GenBank/DDBJ databases">
        <authorList>
            <person name="de Groot N.N."/>
        </authorList>
    </citation>
    <scope>NUCLEOTIDE SEQUENCE [LARGE SCALE GENOMIC DNA]</scope>
    <source>
        <strain evidence="7">47C3B</strain>
    </source>
</reference>
<keyword evidence="4" id="KW-0249">Electron transport</keyword>
<dbReference type="GO" id="GO:0005506">
    <property type="term" value="F:iron ion binding"/>
    <property type="evidence" value="ECO:0007669"/>
    <property type="project" value="InterPro"/>
</dbReference>
<evidence type="ECO:0000256" key="4">
    <source>
        <dbReference type="ARBA" id="ARBA00022982"/>
    </source>
</evidence>
<keyword evidence="5" id="KW-0408">Iron</keyword>